<sequence length="169" mass="19433">MFPNLSEIINCESGLDATSLANIITEHLKSLAERFEFYFPKEQDPREGNGWICNPFLQLKDELNVHLEDKLLDLAGDQGLKNIFYSEITLAEFWIKVRPEYPELSELALKRILPFPSTYLCEMGFSTMSIIKTKYRNSLDVRSPLRVALSSIEPRLDKLVKSKQAHSSH</sequence>
<evidence type="ECO:0000313" key="2">
    <source>
        <dbReference type="Proteomes" id="UP001165289"/>
    </source>
</evidence>
<dbReference type="PANTHER" id="PTHR45913">
    <property type="entry name" value="EPM2A-INTERACTING PROTEIN 1"/>
    <property type="match status" value="1"/>
</dbReference>
<comment type="caution">
    <text evidence="1">The sequence shown here is derived from an EMBL/GenBank/DDBJ whole genome shotgun (WGS) entry which is preliminary data.</text>
</comment>
<proteinExistence type="predicted"/>
<dbReference type="AlphaFoldDB" id="A0AAV7KBQ1"/>
<dbReference type="Proteomes" id="UP001165289">
    <property type="component" value="Unassembled WGS sequence"/>
</dbReference>
<keyword evidence="2" id="KW-1185">Reference proteome</keyword>
<gene>
    <name evidence="1" type="ORF">LOD99_15192</name>
</gene>
<evidence type="ECO:0000313" key="1">
    <source>
        <dbReference type="EMBL" id="KAI6658866.1"/>
    </source>
</evidence>
<dbReference type="SUPFAM" id="SSF53098">
    <property type="entry name" value="Ribonuclease H-like"/>
    <property type="match status" value="1"/>
</dbReference>
<name>A0AAV7KBQ1_9METZ</name>
<accession>A0AAV7KBQ1</accession>
<dbReference type="InterPro" id="IPR012337">
    <property type="entry name" value="RNaseH-like_sf"/>
</dbReference>
<organism evidence="1 2">
    <name type="scientific">Oopsacas minuta</name>
    <dbReference type="NCBI Taxonomy" id="111878"/>
    <lineage>
        <taxon>Eukaryota</taxon>
        <taxon>Metazoa</taxon>
        <taxon>Porifera</taxon>
        <taxon>Hexactinellida</taxon>
        <taxon>Hexasterophora</taxon>
        <taxon>Lyssacinosida</taxon>
        <taxon>Leucopsacidae</taxon>
        <taxon>Oopsacas</taxon>
    </lineage>
</organism>
<reference evidence="1 2" key="1">
    <citation type="journal article" date="2023" name="BMC Biol.">
        <title>The compact genome of the sponge Oopsacas minuta (Hexactinellida) is lacking key metazoan core genes.</title>
        <authorList>
            <person name="Santini S."/>
            <person name="Schenkelaars Q."/>
            <person name="Jourda C."/>
            <person name="Duchesne M."/>
            <person name="Belahbib H."/>
            <person name="Rocher C."/>
            <person name="Selva M."/>
            <person name="Riesgo A."/>
            <person name="Vervoort M."/>
            <person name="Leys S.P."/>
            <person name="Kodjabachian L."/>
            <person name="Le Bivic A."/>
            <person name="Borchiellini C."/>
            <person name="Claverie J.M."/>
            <person name="Renard E."/>
        </authorList>
    </citation>
    <scope>NUCLEOTIDE SEQUENCE [LARGE SCALE GENOMIC DNA]</scope>
    <source>
        <strain evidence="1">SPO-2</strain>
    </source>
</reference>
<protein>
    <submittedName>
        <fullName evidence="1">SCAN domain-containing protein 3-like</fullName>
    </submittedName>
</protein>
<dbReference type="EMBL" id="JAKMXF010000077">
    <property type="protein sequence ID" value="KAI6658866.1"/>
    <property type="molecule type" value="Genomic_DNA"/>
</dbReference>
<dbReference type="PANTHER" id="PTHR45913:SF19">
    <property type="entry name" value="LOW QUALITY PROTEIN: ZINC FINGER BED DOMAIN-CONTAINING PROTEIN 5-LIKE"/>
    <property type="match status" value="1"/>
</dbReference>